<organism evidence="2 3">
    <name type="scientific">Rhipicephalus sanguineus</name>
    <name type="common">Brown dog tick</name>
    <name type="synonym">Ixodes sanguineus</name>
    <dbReference type="NCBI Taxonomy" id="34632"/>
    <lineage>
        <taxon>Eukaryota</taxon>
        <taxon>Metazoa</taxon>
        <taxon>Ecdysozoa</taxon>
        <taxon>Arthropoda</taxon>
        <taxon>Chelicerata</taxon>
        <taxon>Arachnida</taxon>
        <taxon>Acari</taxon>
        <taxon>Parasitiformes</taxon>
        <taxon>Ixodida</taxon>
        <taxon>Ixodoidea</taxon>
        <taxon>Ixodidae</taxon>
        <taxon>Rhipicephalinae</taxon>
        <taxon>Rhipicephalus</taxon>
        <taxon>Rhipicephalus</taxon>
    </lineage>
</organism>
<keyword evidence="3" id="KW-1185">Reference proteome</keyword>
<comment type="caution">
    <text evidence="2">The sequence shown here is derived from an EMBL/GenBank/DDBJ whole genome shotgun (WGS) entry which is preliminary data.</text>
</comment>
<reference evidence="2" key="1">
    <citation type="journal article" date="2020" name="Cell">
        <title>Large-Scale Comparative Analyses of Tick Genomes Elucidate Their Genetic Diversity and Vector Capacities.</title>
        <authorList>
            <consortium name="Tick Genome and Microbiome Consortium (TIGMIC)"/>
            <person name="Jia N."/>
            <person name="Wang J."/>
            <person name="Shi W."/>
            <person name="Du L."/>
            <person name="Sun Y."/>
            <person name="Zhan W."/>
            <person name="Jiang J.F."/>
            <person name="Wang Q."/>
            <person name="Zhang B."/>
            <person name="Ji P."/>
            <person name="Bell-Sakyi L."/>
            <person name="Cui X.M."/>
            <person name="Yuan T.T."/>
            <person name="Jiang B.G."/>
            <person name="Yang W.F."/>
            <person name="Lam T.T."/>
            <person name="Chang Q.C."/>
            <person name="Ding S.J."/>
            <person name="Wang X.J."/>
            <person name="Zhu J.G."/>
            <person name="Ruan X.D."/>
            <person name="Zhao L."/>
            <person name="Wei J.T."/>
            <person name="Ye R.Z."/>
            <person name="Que T.C."/>
            <person name="Du C.H."/>
            <person name="Zhou Y.H."/>
            <person name="Cheng J.X."/>
            <person name="Dai P.F."/>
            <person name="Guo W.B."/>
            <person name="Han X.H."/>
            <person name="Huang E.J."/>
            <person name="Li L.F."/>
            <person name="Wei W."/>
            <person name="Gao Y.C."/>
            <person name="Liu J.Z."/>
            <person name="Shao H.Z."/>
            <person name="Wang X."/>
            <person name="Wang C.C."/>
            <person name="Yang T.C."/>
            <person name="Huo Q.B."/>
            <person name="Li W."/>
            <person name="Chen H.Y."/>
            <person name="Chen S.E."/>
            <person name="Zhou L.G."/>
            <person name="Ni X.B."/>
            <person name="Tian J.H."/>
            <person name="Sheng Y."/>
            <person name="Liu T."/>
            <person name="Pan Y.S."/>
            <person name="Xia L.Y."/>
            <person name="Li J."/>
            <person name="Zhao F."/>
            <person name="Cao W.C."/>
        </authorList>
    </citation>
    <scope>NUCLEOTIDE SEQUENCE</scope>
    <source>
        <strain evidence="2">Rsan-2018</strain>
    </source>
</reference>
<dbReference type="Proteomes" id="UP000821837">
    <property type="component" value="Chromosome 11"/>
</dbReference>
<feature type="compositionally biased region" description="Low complexity" evidence="1">
    <location>
        <begin position="30"/>
        <end position="44"/>
    </location>
</feature>
<gene>
    <name evidence="2" type="ORF">HPB52_015274</name>
</gene>
<dbReference type="AlphaFoldDB" id="A0A9D4QBB6"/>
<feature type="compositionally biased region" description="Gly residues" evidence="1">
    <location>
        <begin position="181"/>
        <end position="193"/>
    </location>
</feature>
<evidence type="ECO:0000313" key="3">
    <source>
        <dbReference type="Proteomes" id="UP000821837"/>
    </source>
</evidence>
<proteinExistence type="predicted"/>
<dbReference type="EMBL" id="JABSTV010001247">
    <property type="protein sequence ID" value="KAH7972679.1"/>
    <property type="molecule type" value="Genomic_DNA"/>
</dbReference>
<name>A0A9D4QBB6_RHISA</name>
<feature type="region of interest" description="Disordered" evidence="1">
    <location>
        <begin position="228"/>
        <end position="247"/>
    </location>
</feature>
<feature type="region of interest" description="Disordered" evidence="1">
    <location>
        <begin position="1"/>
        <end position="53"/>
    </location>
</feature>
<dbReference type="VEuPathDB" id="VectorBase:RSAN_034655"/>
<evidence type="ECO:0000313" key="2">
    <source>
        <dbReference type="EMBL" id="KAH7972679.1"/>
    </source>
</evidence>
<feature type="compositionally biased region" description="Polar residues" evidence="1">
    <location>
        <begin position="108"/>
        <end position="124"/>
    </location>
</feature>
<feature type="region of interest" description="Disordered" evidence="1">
    <location>
        <begin position="104"/>
        <end position="195"/>
    </location>
</feature>
<evidence type="ECO:0000256" key="1">
    <source>
        <dbReference type="SAM" id="MobiDB-lite"/>
    </source>
</evidence>
<accession>A0A9D4QBB6</accession>
<reference evidence="2" key="2">
    <citation type="submission" date="2021-09" db="EMBL/GenBank/DDBJ databases">
        <authorList>
            <person name="Jia N."/>
            <person name="Wang J."/>
            <person name="Shi W."/>
            <person name="Du L."/>
            <person name="Sun Y."/>
            <person name="Zhan W."/>
            <person name="Jiang J."/>
            <person name="Wang Q."/>
            <person name="Zhang B."/>
            <person name="Ji P."/>
            <person name="Sakyi L.B."/>
            <person name="Cui X."/>
            <person name="Yuan T."/>
            <person name="Jiang B."/>
            <person name="Yang W."/>
            <person name="Lam T.T.-Y."/>
            <person name="Chang Q."/>
            <person name="Ding S."/>
            <person name="Wang X."/>
            <person name="Zhu J."/>
            <person name="Ruan X."/>
            <person name="Zhao L."/>
            <person name="Wei J."/>
            <person name="Que T."/>
            <person name="Du C."/>
            <person name="Cheng J."/>
            <person name="Dai P."/>
            <person name="Han X."/>
            <person name="Huang E."/>
            <person name="Gao Y."/>
            <person name="Liu J."/>
            <person name="Shao H."/>
            <person name="Ye R."/>
            <person name="Li L."/>
            <person name="Wei W."/>
            <person name="Wang X."/>
            <person name="Wang C."/>
            <person name="Huo Q."/>
            <person name="Li W."/>
            <person name="Guo W."/>
            <person name="Chen H."/>
            <person name="Chen S."/>
            <person name="Zhou L."/>
            <person name="Zhou L."/>
            <person name="Ni X."/>
            <person name="Tian J."/>
            <person name="Zhou Y."/>
            <person name="Sheng Y."/>
            <person name="Liu T."/>
            <person name="Pan Y."/>
            <person name="Xia L."/>
            <person name="Li J."/>
            <person name="Zhao F."/>
            <person name="Cao W."/>
        </authorList>
    </citation>
    <scope>NUCLEOTIDE SEQUENCE</scope>
    <source>
        <strain evidence="2">Rsan-2018</strain>
        <tissue evidence="2">Larvae</tissue>
    </source>
</reference>
<protein>
    <submittedName>
        <fullName evidence="2">Uncharacterized protein</fullName>
    </submittedName>
</protein>
<sequence>MEPERRSDDDGDSGEASPAFRRVGSRTRSRSFNNTTATATSSSPSRKEDCGGSRARVAACGVVGATTTKKAYSLESIQRCKRWRPCQLLREVFAKTPLLFGARRQPHRATTTSMTPESATLSSEDSGHAESPVSLVSVVIETPPSPPGVGDPPSKSRRSCSADSAVDFDTSDEALLMSPLGGDGGGSDNGGDANGRSIVVVDNNSSGVDRNCTVLVDGGTVILDGNSLHQPPHPQHQLHRTSLPGDRSKRPLSQCLSLSCPVLSAPSVVVSDFSSCDVSPEIIEEVDADLSSGGELRDYLSLGGRSCSSCSLSSTVSSASWDDEASQSDVSEAGSACSSKVSDPDLFFIADAAALFRFVGHTVAMRTLDRGCCDVGLQGEDVRVIVIH</sequence>